<protein>
    <recommendedName>
        <fullName evidence="3">MurNAc-LAA domain-containing protein</fullName>
    </recommendedName>
</protein>
<dbReference type="Pfam" id="PF01520">
    <property type="entry name" value="Amidase_3"/>
    <property type="match status" value="1"/>
</dbReference>
<gene>
    <name evidence="4" type="ORF">METZ01_LOCUS12257</name>
</gene>
<dbReference type="Gene3D" id="3.40.630.40">
    <property type="entry name" value="Zn-dependent exopeptidases"/>
    <property type="match status" value="1"/>
</dbReference>
<evidence type="ECO:0000313" key="4">
    <source>
        <dbReference type="EMBL" id="SUZ59403.1"/>
    </source>
</evidence>
<dbReference type="GO" id="GO:0008745">
    <property type="term" value="F:N-acetylmuramoyl-L-alanine amidase activity"/>
    <property type="evidence" value="ECO:0007669"/>
    <property type="project" value="InterPro"/>
</dbReference>
<dbReference type="InterPro" id="IPR002508">
    <property type="entry name" value="MurNAc-LAA_cat"/>
</dbReference>
<accession>A0A381P157</accession>
<evidence type="ECO:0000256" key="1">
    <source>
        <dbReference type="ARBA" id="ARBA00022801"/>
    </source>
</evidence>
<feature type="region of interest" description="Disordered" evidence="2">
    <location>
        <begin position="53"/>
        <end position="101"/>
    </location>
</feature>
<evidence type="ECO:0000259" key="3">
    <source>
        <dbReference type="SMART" id="SM00646"/>
    </source>
</evidence>
<proteinExistence type="predicted"/>
<feature type="domain" description="MurNAc-LAA" evidence="3">
    <location>
        <begin position="167"/>
        <end position="284"/>
    </location>
</feature>
<dbReference type="CDD" id="cd02696">
    <property type="entry name" value="MurNAc-LAA"/>
    <property type="match status" value="1"/>
</dbReference>
<dbReference type="AlphaFoldDB" id="A0A381P157"/>
<dbReference type="EMBL" id="UINC01000677">
    <property type="protein sequence ID" value="SUZ59403.1"/>
    <property type="molecule type" value="Genomic_DNA"/>
</dbReference>
<keyword evidence="1" id="KW-0378">Hydrolase</keyword>
<dbReference type="SMART" id="SM00646">
    <property type="entry name" value="Ami_3"/>
    <property type="match status" value="1"/>
</dbReference>
<sequence length="308" mass="33235">VGVVVTVFAAFRVQARTEAPPDVAPPLPPAPTLVAEPLSTTALVPVPEEPAEAVLSEVAQSESPTRDVVAPPAPRRRSYRSRRPRRYPDPPTPADWAPPEGPVRIALQAGHWRADEAPRELSGLKRNGTRWKETPEWEVNLEIVQRAGAILEEMGYVVDILPAVVPPAYRAHLFIAVHADGSNDPNASGYRVAAPRGDATGRASQVASLLAQSYGEATGIPRLPTVTRRMRNYYAFNFQRYEHALHPMTIAVILETGFLTSSKDRRVIMNDPERAARGIVEAVTAFSVTPPPAAVVLAGEASSVTSGS</sequence>
<dbReference type="GO" id="GO:0030288">
    <property type="term" value="C:outer membrane-bounded periplasmic space"/>
    <property type="evidence" value="ECO:0007669"/>
    <property type="project" value="TreeGrafter"/>
</dbReference>
<feature type="non-terminal residue" evidence="4">
    <location>
        <position position="1"/>
    </location>
</feature>
<dbReference type="GO" id="GO:0009253">
    <property type="term" value="P:peptidoglycan catabolic process"/>
    <property type="evidence" value="ECO:0007669"/>
    <property type="project" value="InterPro"/>
</dbReference>
<dbReference type="PANTHER" id="PTHR30404:SF0">
    <property type="entry name" value="N-ACETYLMURAMOYL-L-ALANINE AMIDASE AMIC"/>
    <property type="match status" value="1"/>
</dbReference>
<dbReference type="PANTHER" id="PTHR30404">
    <property type="entry name" value="N-ACETYLMURAMOYL-L-ALANINE AMIDASE"/>
    <property type="match status" value="1"/>
</dbReference>
<reference evidence="4" key="1">
    <citation type="submission" date="2018-05" db="EMBL/GenBank/DDBJ databases">
        <authorList>
            <person name="Lanie J.A."/>
            <person name="Ng W.-L."/>
            <person name="Kazmierczak K.M."/>
            <person name="Andrzejewski T.M."/>
            <person name="Davidsen T.M."/>
            <person name="Wayne K.J."/>
            <person name="Tettelin H."/>
            <person name="Glass J.I."/>
            <person name="Rusch D."/>
            <person name="Podicherti R."/>
            <person name="Tsui H.-C.T."/>
            <person name="Winkler M.E."/>
        </authorList>
    </citation>
    <scope>NUCLEOTIDE SEQUENCE</scope>
</reference>
<evidence type="ECO:0000256" key="2">
    <source>
        <dbReference type="SAM" id="MobiDB-lite"/>
    </source>
</evidence>
<organism evidence="4">
    <name type="scientific">marine metagenome</name>
    <dbReference type="NCBI Taxonomy" id="408172"/>
    <lineage>
        <taxon>unclassified sequences</taxon>
        <taxon>metagenomes</taxon>
        <taxon>ecological metagenomes</taxon>
    </lineage>
</organism>
<name>A0A381P157_9ZZZZ</name>
<dbReference type="InterPro" id="IPR050695">
    <property type="entry name" value="N-acetylmuramoyl_amidase_3"/>
</dbReference>
<feature type="compositionally biased region" description="Basic residues" evidence="2">
    <location>
        <begin position="74"/>
        <end position="85"/>
    </location>
</feature>
<dbReference type="SUPFAM" id="SSF53187">
    <property type="entry name" value="Zn-dependent exopeptidases"/>
    <property type="match status" value="1"/>
</dbReference>